<dbReference type="InterPro" id="IPR013785">
    <property type="entry name" value="Aldolase_TIM"/>
</dbReference>
<dbReference type="SUPFAM" id="SSF51395">
    <property type="entry name" value="FMN-linked oxidoreductases"/>
    <property type="match status" value="1"/>
</dbReference>
<dbReference type="AlphaFoldDB" id="A0A5C3N1R8"/>
<proteinExistence type="predicted"/>
<evidence type="ECO:0000313" key="3">
    <source>
        <dbReference type="Proteomes" id="UP000305948"/>
    </source>
</evidence>
<keyword evidence="3" id="KW-1185">Reference proteome</keyword>
<name>A0A5C3N1R8_9AGAM</name>
<gene>
    <name evidence="2" type="ORF">OE88DRAFT_1660680</name>
</gene>
<dbReference type="Gene3D" id="3.20.20.70">
    <property type="entry name" value="Aldolase class I"/>
    <property type="match status" value="1"/>
</dbReference>
<dbReference type="OrthoDB" id="276546at2759"/>
<dbReference type="PANTHER" id="PTHR22893">
    <property type="entry name" value="NADH OXIDOREDUCTASE-RELATED"/>
    <property type="match status" value="1"/>
</dbReference>
<dbReference type="CDD" id="cd02933">
    <property type="entry name" value="OYE_like_FMN"/>
    <property type="match status" value="1"/>
</dbReference>
<dbReference type="PANTHER" id="PTHR22893:SF91">
    <property type="entry name" value="NADPH DEHYDROGENASE 2-RELATED"/>
    <property type="match status" value="1"/>
</dbReference>
<dbReference type="GO" id="GO:0010181">
    <property type="term" value="F:FMN binding"/>
    <property type="evidence" value="ECO:0007669"/>
    <property type="project" value="InterPro"/>
</dbReference>
<protein>
    <submittedName>
        <fullName evidence="2">FMN-linked oxidoreductase</fullName>
    </submittedName>
</protein>
<dbReference type="InterPro" id="IPR045247">
    <property type="entry name" value="Oye-like"/>
</dbReference>
<organism evidence="2 3">
    <name type="scientific">Heliocybe sulcata</name>
    <dbReference type="NCBI Taxonomy" id="5364"/>
    <lineage>
        <taxon>Eukaryota</taxon>
        <taxon>Fungi</taxon>
        <taxon>Dikarya</taxon>
        <taxon>Basidiomycota</taxon>
        <taxon>Agaricomycotina</taxon>
        <taxon>Agaricomycetes</taxon>
        <taxon>Gloeophyllales</taxon>
        <taxon>Gloeophyllaceae</taxon>
        <taxon>Heliocybe</taxon>
    </lineage>
</organism>
<evidence type="ECO:0000313" key="2">
    <source>
        <dbReference type="EMBL" id="TFK50356.1"/>
    </source>
</evidence>
<sequence length="380" mass="41650">MTALTTPKLFQPIRIGATQLSHHIVLAPLTRLRADKAHALGNLAVEYYQQRASAPGTLLITEAATIAAKAGGIDHIPGIWSDEQIQAWRKIVEAVHAKGSFIFLQIAAIGRVGNPEHLEHDGVPRSEFVGPSAIPVGPDAPAPRPMTQADIEEYRQLFAAAASNAVVHAGFDGVEIHNCNGSLTDQFLQDVSNQRTDEYGGSIERRARFPLEVVRAVVDAIGEERVGIRISPWNAAAGMRMEDPRPTFAHFVSRLAESHPGLAYLHVIEPRVSNTEKTNEGLISEHDSNDFIRDIWAPRPLISAGGYTRESAIETAEKYGYLIAFGRSYIANPDLPERLKRNIPLNAYDRSTFYGGDGHGYTDYPFADEGTKQLNSESII</sequence>
<reference evidence="2 3" key="1">
    <citation type="journal article" date="2019" name="Nat. Ecol. Evol.">
        <title>Megaphylogeny resolves global patterns of mushroom evolution.</title>
        <authorList>
            <person name="Varga T."/>
            <person name="Krizsan K."/>
            <person name="Foldi C."/>
            <person name="Dima B."/>
            <person name="Sanchez-Garcia M."/>
            <person name="Sanchez-Ramirez S."/>
            <person name="Szollosi G.J."/>
            <person name="Szarkandi J.G."/>
            <person name="Papp V."/>
            <person name="Albert L."/>
            <person name="Andreopoulos W."/>
            <person name="Angelini C."/>
            <person name="Antonin V."/>
            <person name="Barry K.W."/>
            <person name="Bougher N.L."/>
            <person name="Buchanan P."/>
            <person name="Buyck B."/>
            <person name="Bense V."/>
            <person name="Catcheside P."/>
            <person name="Chovatia M."/>
            <person name="Cooper J."/>
            <person name="Damon W."/>
            <person name="Desjardin D."/>
            <person name="Finy P."/>
            <person name="Geml J."/>
            <person name="Haridas S."/>
            <person name="Hughes K."/>
            <person name="Justo A."/>
            <person name="Karasinski D."/>
            <person name="Kautmanova I."/>
            <person name="Kiss B."/>
            <person name="Kocsube S."/>
            <person name="Kotiranta H."/>
            <person name="LaButti K.M."/>
            <person name="Lechner B.E."/>
            <person name="Liimatainen K."/>
            <person name="Lipzen A."/>
            <person name="Lukacs Z."/>
            <person name="Mihaltcheva S."/>
            <person name="Morgado L.N."/>
            <person name="Niskanen T."/>
            <person name="Noordeloos M.E."/>
            <person name="Ohm R.A."/>
            <person name="Ortiz-Santana B."/>
            <person name="Ovrebo C."/>
            <person name="Racz N."/>
            <person name="Riley R."/>
            <person name="Savchenko A."/>
            <person name="Shiryaev A."/>
            <person name="Soop K."/>
            <person name="Spirin V."/>
            <person name="Szebenyi C."/>
            <person name="Tomsovsky M."/>
            <person name="Tulloss R.E."/>
            <person name="Uehling J."/>
            <person name="Grigoriev I.V."/>
            <person name="Vagvolgyi C."/>
            <person name="Papp T."/>
            <person name="Martin F.M."/>
            <person name="Miettinen O."/>
            <person name="Hibbett D.S."/>
            <person name="Nagy L.G."/>
        </authorList>
    </citation>
    <scope>NUCLEOTIDE SEQUENCE [LARGE SCALE GENOMIC DNA]</scope>
    <source>
        <strain evidence="2 3">OMC1185</strain>
    </source>
</reference>
<dbReference type="GO" id="GO:0003959">
    <property type="term" value="F:NADPH dehydrogenase activity"/>
    <property type="evidence" value="ECO:0007669"/>
    <property type="project" value="TreeGrafter"/>
</dbReference>
<feature type="domain" description="NADH:flavin oxidoreductase/NADH oxidase N-terminal" evidence="1">
    <location>
        <begin position="8"/>
        <end position="346"/>
    </location>
</feature>
<dbReference type="InterPro" id="IPR001155">
    <property type="entry name" value="OxRdtase_FMN_N"/>
</dbReference>
<accession>A0A5C3N1R8</accession>
<dbReference type="FunFam" id="3.20.20.70:FF:000138">
    <property type="entry name" value="NADPH dehydrogenase 1"/>
    <property type="match status" value="1"/>
</dbReference>
<dbReference type="Pfam" id="PF00724">
    <property type="entry name" value="Oxidored_FMN"/>
    <property type="match status" value="1"/>
</dbReference>
<evidence type="ECO:0000259" key="1">
    <source>
        <dbReference type="Pfam" id="PF00724"/>
    </source>
</evidence>
<dbReference type="EMBL" id="ML213513">
    <property type="protein sequence ID" value="TFK50356.1"/>
    <property type="molecule type" value="Genomic_DNA"/>
</dbReference>
<dbReference type="STRING" id="5364.A0A5C3N1R8"/>
<dbReference type="Proteomes" id="UP000305948">
    <property type="component" value="Unassembled WGS sequence"/>
</dbReference>